<dbReference type="InterPro" id="IPR014729">
    <property type="entry name" value="Rossmann-like_a/b/a_fold"/>
</dbReference>
<dbReference type="HAMAP" id="MF_00041">
    <property type="entry name" value="Cys_tRNA_synth"/>
    <property type="match status" value="1"/>
</dbReference>
<evidence type="ECO:0000256" key="1">
    <source>
        <dbReference type="ARBA" id="ARBA00004496"/>
    </source>
</evidence>
<sequence>MTLRIFNTLTGNKEEFVPLSPGKVRMYVCGVTVYDYSHVGHARAAIVFDTLYRYLKHAGYDVTYVRNFTDIDDKIINRAREQNVPWQEVTHKYIDAFYEDMDALNVERPTTEPLATEHIGDMIKMIEGLVKAGKAYPAEGDVYYSVKAFPEYGRLSKRNIEDMQAGARVEPGEHKKDPMDFALWKKSKPGEPAWDSPWGPGRPGWHIECSAMSYQLLGETFDIHGGGKDLVFPHHENEIAQSCGFTGKPPVRYWVHNGFVNINKEKMSKSLGNFFTIRDILKTFHPEVLRLFLLTNHYRGPIDFSDQYLKDAEKNLDRFYEFFAQAESAQGSRNGGAAEIAEDTLRSQPLLKKFDEAMDDDFNTAVALADMMEELRRLNKQLGEEGTDRDAFHRDAATLRHAGQLLGLFYRTPEEYKTEIRALKGGGQDLDVARIEQLIAERQAARSSKDFATADRCRDELQKMGVVLKDTKTGTTWEVQ</sequence>
<dbReference type="Pfam" id="PF09190">
    <property type="entry name" value="DALR_2"/>
    <property type="match status" value="1"/>
</dbReference>
<keyword evidence="9 12" id="KW-0067">ATP-binding</keyword>
<evidence type="ECO:0000256" key="12">
    <source>
        <dbReference type="HAMAP-Rule" id="MF_00041"/>
    </source>
</evidence>
<dbReference type="PANTHER" id="PTHR10890:SF3">
    <property type="entry name" value="CYSTEINE--TRNA LIGASE, CYTOPLASMIC"/>
    <property type="match status" value="1"/>
</dbReference>
<feature type="short sequence motif" description="'KMSKS' region" evidence="12">
    <location>
        <begin position="266"/>
        <end position="270"/>
    </location>
</feature>
<comment type="subcellular location">
    <subcellularLocation>
        <location evidence="1 12">Cytoplasm</location>
    </subcellularLocation>
</comment>
<protein>
    <recommendedName>
        <fullName evidence="12">Cysteine--tRNA ligase</fullName>
        <ecNumber evidence="12">6.1.1.16</ecNumber>
    </recommendedName>
    <alternativeName>
        <fullName evidence="12">Cysteinyl-tRNA synthetase</fullName>
        <shortName evidence="12">CysRS</shortName>
    </alternativeName>
</protein>
<feature type="binding site" evidence="12">
    <location>
        <position position="238"/>
    </location>
    <ligand>
        <name>Zn(2+)</name>
        <dbReference type="ChEBI" id="CHEBI:29105"/>
    </ligand>
</feature>
<evidence type="ECO:0000256" key="4">
    <source>
        <dbReference type="ARBA" id="ARBA00022490"/>
    </source>
</evidence>
<dbReference type="FunCoup" id="M1YUJ2">
    <property type="interactions" value="457"/>
</dbReference>
<evidence type="ECO:0000256" key="11">
    <source>
        <dbReference type="ARBA" id="ARBA00023146"/>
    </source>
</evidence>
<dbReference type="Proteomes" id="UP000011704">
    <property type="component" value="Unassembled WGS sequence"/>
</dbReference>
<keyword evidence="8 12" id="KW-0862">Zinc</keyword>
<dbReference type="PANTHER" id="PTHR10890">
    <property type="entry name" value="CYSTEINYL-TRNA SYNTHETASE"/>
    <property type="match status" value="1"/>
</dbReference>
<dbReference type="RefSeq" id="WP_005005469.1">
    <property type="nucleotide sequence ID" value="NZ_HG422173.1"/>
</dbReference>
<comment type="similarity">
    <text evidence="2 12">Belongs to the class-I aminoacyl-tRNA synthetase family.</text>
</comment>
<dbReference type="AlphaFoldDB" id="M1YUJ2"/>
<dbReference type="Gene3D" id="3.40.50.620">
    <property type="entry name" value="HUPs"/>
    <property type="match status" value="1"/>
</dbReference>
<feature type="domain" description="Cysteinyl-tRNA synthetase class Ia DALR" evidence="13">
    <location>
        <begin position="353"/>
        <end position="417"/>
    </location>
</feature>
<keyword evidence="15" id="KW-1185">Reference proteome</keyword>
<dbReference type="GO" id="GO:0006423">
    <property type="term" value="P:cysteinyl-tRNA aminoacylation"/>
    <property type="evidence" value="ECO:0007669"/>
    <property type="project" value="UniProtKB-UniRule"/>
</dbReference>
<dbReference type="PRINTS" id="PR00983">
    <property type="entry name" value="TRNASYNTHCYS"/>
</dbReference>
<dbReference type="EMBL" id="CAQJ01000002">
    <property type="protein sequence ID" value="CCQ89258.1"/>
    <property type="molecule type" value="Genomic_DNA"/>
</dbReference>
<keyword evidence="5 12" id="KW-0436">Ligase</keyword>
<dbReference type="InterPro" id="IPR009080">
    <property type="entry name" value="tRNAsynth_Ia_anticodon-bd"/>
</dbReference>
<feature type="binding site" evidence="12">
    <location>
        <position position="234"/>
    </location>
    <ligand>
        <name>Zn(2+)</name>
        <dbReference type="ChEBI" id="CHEBI:29105"/>
    </ligand>
</feature>
<dbReference type="HOGENOM" id="CLU_013528_0_1_0"/>
<keyword evidence="11 12" id="KW-0030">Aminoacyl-tRNA synthetase</keyword>
<keyword evidence="7 12" id="KW-0547">Nucleotide-binding</keyword>
<dbReference type="Pfam" id="PF01406">
    <property type="entry name" value="tRNA-synt_1e"/>
    <property type="match status" value="1"/>
</dbReference>
<dbReference type="InParanoid" id="M1YUJ2"/>
<dbReference type="SUPFAM" id="SSF47323">
    <property type="entry name" value="Anticodon-binding domain of a subclass of class I aminoacyl-tRNA synthetases"/>
    <property type="match status" value="1"/>
</dbReference>
<keyword evidence="6 12" id="KW-0479">Metal-binding</keyword>
<dbReference type="InterPro" id="IPR015803">
    <property type="entry name" value="Cys-tRNA-ligase"/>
</dbReference>
<comment type="catalytic activity">
    <reaction evidence="12">
        <text>tRNA(Cys) + L-cysteine + ATP = L-cysteinyl-tRNA(Cys) + AMP + diphosphate</text>
        <dbReference type="Rhea" id="RHEA:17773"/>
        <dbReference type="Rhea" id="RHEA-COMP:9661"/>
        <dbReference type="Rhea" id="RHEA-COMP:9679"/>
        <dbReference type="ChEBI" id="CHEBI:30616"/>
        <dbReference type="ChEBI" id="CHEBI:33019"/>
        <dbReference type="ChEBI" id="CHEBI:35235"/>
        <dbReference type="ChEBI" id="CHEBI:78442"/>
        <dbReference type="ChEBI" id="CHEBI:78517"/>
        <dbReference type="ChEBI" id="CHEBI:456215"/>
        <dbReference type="EC" id="6.1.1.16"/>
    </reaction>
</comment>
<gene>
    <name evidence="12 14" type="primary">cysS</name>
    <name evidence="14" type="ORF">NITGR_100063</name>
</gene>
<feature type="short sequence motif" description="'HIGH' region" evidence="12">
    <location>
        <begin position="31"/>
        <end position="41"/>
    </location>
</feature>
<dbReference type="NCBIfam" id="TIGR00435">
    <property type="entry name" value="cysS"/>
    <property type="match status" value="1"/>
</dbReference>
<feature type="binding site" evidence="12">
    <location>
        <position position="209"/>
    </location>
    <ligand>
        <name>Zn(2+)</name>
        <dbReference type="ChEBI" id="CHEBI:29105"/>
    </ligand>
</feature>
<evidence type="ECO:0000256" key="6">
    <source>
        <dbReference type="ARBA" id="ARBA00022723"/>
    </source>
</evidence>
<dbReference type="GO" id="GO:0008270">
    <property type="term" value="F:zinc ion binding"/>
    <property type="evidence" value="ECO:0007669"/>
    <property type="project" value="UniProtKB-UniRule"/>
</dbReference>
<dbReference type="GO" id="GO:0005829">
    <property type="term" value="C:cytosol"/>
    <property type="evidence" value="ECO:0007669"/>
    <property type="project" value="TreeGrafter"/>
</dbReference>
<evidence type="ECO:0000256" key="10">
    <source>
        <dbReference type="ARBA" id="ARBA00022917"/>
    </source>
</evidence>
<proteinExistence type="inferred from homology"/>
<dbReference type="Gene3D" id="1.20.120.1910">
    <property type="entry name" value="Cysteine-tRNA ligase, C-terminal anti-codon recognition domain"/>
    <property type="match status" value="1"/>
</dbReference>
<keyword evidence="10 12" id="KW-0648">Protein biosynthesis</keyword>
<evidence type="ECO:0000256" key="5">
    <source>
        <dbReference type="ARBA" id="ARBA00022598"/>
    </source>
</evidence>
<dbReference type="STRING" id="1266370.NITGR_100063"/>
<evidence type="ECO:0000256" key="9">
    <source>
        <dbReference type="ARBA" id="ARBA00022840"/>
    </source>
</evidence>
<evidence type="ECO:0000256" key="2">
    <source>
        <dbReference type="ARBA" id="ARBA00005594"/>
    </source>
</evidence>
<dbReference type="GO" id="GO:0005524">
    <property type="term" value="F:ATP binding"/>
    <property type="evidence" value="ECO:0007669"/>
    <property type="project" value="UniProtKB-UniRule"/>
</dbReference>
<evidence type="ECO:0000259" key="13">
    <source>
        <dbReference type="SMART" id="SM00840"/>
    </source>
</evidence>
<comment type="cofactor">
    <cofactor evidence="12">
        <name>Zn(2+)</name>
        <dbReference type="ChEBI" id="CHEBI:29105"/>
    </cofactor>
    <text evidence="12">Binds 1 zinc ion per subunit.</text>
</comment>
<evidence type="ECO:0000256" key="8">
    <source>
        <dbReference type="ARBA" id="ARBA00022833"/>
    </source>
</evidence>
<comment type="subunit">
    <text evidence="3 12">Monomer.</text>
</comment>
<organism evidence="14 15">
    <name type="scientific">Nitrospina gracilis (strain 3/211)</name>
    <dbReference type="NCBI Taxonomy" id="1266370"/>
    <lineage>
        <taxon>Bacteria</taxon>
        <taxon>Pseudomonadati</taxon>
        <taxon>Nitrospinota/Tectimicrobiota group</taxon>
        <taxon>Nitrospinota</taxon>
        <taxon>Nitrospinia</taxon>
        <taxon>Nitrospinales</taxon>
        <taxon>Nitrospinaceae</taxon>
        <taxon>Nitrospina</taxon>
    </lineage>
</organism>
<dbReference type="InterPro" id="IPR024909">
    <property type="entry name" value="Cys-tRNA/MSH_ligase"/>
</dbReference>
<dbReference type="InterPro" id="IPR015273">
    <property type="entry name" value="Cys-tRNA-synt_Ia_DALR"/>
</dbReference>
<evidence type="ECO:0000313" key="14">
    <source>
        <dbReference type="EMBL" id="CCQ89258.1"/>
    </source>
</evidence>
<dbReference type="GO" id="GO:0004817">
    <property type="term" value="F:cysteine-tRNA ligase activity"/>
    <property type="evidence" value="ECO:0007669"/>
    <property type="project" value="UniProtKB-UniRule"/>
</dbReference>
<accession>M1YUJ2</accession>
<dbReference type="SUPFAM" id="SSF52374">
    <property type="entry name" value="Nucleotidylyl transferase"/>
    <property type="match status" value="1"/>
</dbReference>
<dbReference type="CDD" id="cd00672">
    <property type="entry name" value="CysRS_core"/>
    <property type="match status" value="1"/>
</dbReference>
<evidence type="ECO:0000256" key="3">
    <source>
        <dbReference type="ARBA" id="ARBA00011245"/>
    </source>
</evidence>
<dbReference type="OrthoDB" id="9815130at2"/>
<dbReference type="SMART" id="SM00840">
    <property type="entry name" value="DALR_2"/>
    <property type="match status" value="1"/>
</dbReference>
<comment type="caution">
    <text evidence="14">The sequence shown here is derived from an EMBL/GenBank/DDBJ whole genome shotgun (WGS) entry which is preliminary data.</text>
</comment>
<evidence type="ECO:0000313" key="15">
    <source>
        <dbReference type="Proteomes" id="UP000011704"/>
    </source>
</evidence>
<dbReference type="EC" id="6.1.1.16" evidence="12"/>
<name>M1YUJ2_NITG3</name>
<dbReference type="CDD" id="cd07963">
    <property type="entry name" value="Anticodon_Ia_Cys"/>
    <property type="match status" value="1"/>
</dbReference>
<dbReference type="Pfam" id="PF23493">
    <property type="entry name" value="CysS_C"/>
    <property type="match status" value="1"/>
</dbReference>
<reference evidence="14 15" key="1">
    <citation type="journal article" date="2013" name="Front. Microbiol.">
        <title>The genome of Nitrospina gracilis illuminates the metabolism and evolution of the major marine nitrite oxidizer.</title>
        <authorList>
            <person name="Luecker S."/>
            <person name="Nowka B."/>
            <person name="Rattei T."/>
            <person name="Spieck E."/>
            <person name="and Daims H."/>
        </authorList>
    </citation>
    <scope>NUCLEOTIDE SEQUENCE [LARGE SCALE GENOMIC DNA]</scope>
    <source>
        <strain evidence="14 15">3/211</strain>
    </source>
</reference>
<keyword evidence="4 12" id="KW-0963">Cytoplasm</keyword>
<dbReference type="InterPro" id="IPR032678">
    <property type="entry name" value="tRNA-synt_1_cat_dom"/>
</dbReference>
<feature type="binding site" evidence="12">
    <location>
        <position position="269"/>
    </location>
    <ligand>
        <name>ATP</name>
        <dbReference type="ChEBI" id="CHEBI:30616"/>
    </ligand>
</feature>
<evidence type="ECO:0000256" key="7">
    <source>
        <dbReference type="ARBA" id="ARBA00022741"/>
    </source>
</evidence>
<dbReference type="FunFam" id="3.40.50.620:FF:000009">
    <property type="entry name" value="Cysteine--tRNA ligase"/>
    <property type="match status" value="1"/>
</dbReference>
<feature type="binding site" evidence="12">
    <location>
        <position position="29"/>
    </location>
    <ligand>
        <name>Zn(2+)</name>
        <dbReference type="ChEBI" id="CHEBI:29105"/>
    </ligand>
</feature>
<dbReference type="InterPro" id="IPR056411">
    <property type="entry name" value="CysS_C"/>
</dbReference>